<keyword evidence="4" id="KW-0460">Magnesium</keyword>
<keyword evidence="2" id="KW-0479">Metal-binding</keyword>
<evidence type="ECO:0000256" key="1">
    <source>
        <dbReference type="ARBA" id="ARBA00022722"/>
    </source>
</evidence>
<evidence type="ECO:0000256" key="2">
    <source>
        <dbReference type="ARBA" id="ARBA00022723"/>
    </source>
</evidence>
<dbReference type="AlphaFoldDB" id="A0A0F0KUJ5"/>
<dbReference type="Gene3D" id="3.40.50.1010">
    <property type="entry name" value="5'-nuclease"/>
    <property type="match status" value="1"/>
</dbReference>
<dbReference type="SUPFAM" id="SSF88723">
    <property type="entry name" value="PIN domain-like"/>
    <property type="match status" value="1"/>
</dbReference>
<gene>
    <name evidence="6" type="primary">vapC</name>
    <name evidence="6" type="ORF">RL72_01669</name>
</gene>
<comment type="caution">
    <text evidence="6">The sequence shown here is derived from an EMBL/GenBank/DDBJ whole genome shotgun (WGS) entry which is preliminary data.</text>
</comment>
<organism evidence="6 7">
    <name type="scientific">Microbacterium azadirachtae</name>
    <dbReference type="NCBI Taxonomy" id="582680"/>
    <lineage>
        <taxon>Bacteria</taxon>
        <taxon>Bacillati</taxon>
        <taxon>Actinomycetota</taxon>
        <taxon>Actinomycetes</taxon>
        <taxon>Micrococcales</taxon>
        <taxon>Microbacteriaceae</taxon>
        <taxon>Microbacterium</taxon>
    </lineage>
</organism>
<proteinExistence type="predicted"/>
<evidence type="ECO:0000259" key="5">
    <source>
        <dbReference type="Pfam" id="PF01850"/>
    </source>
</evidence>
<feature type="domain" description="PIN" evidence="5">
    <location>
        <begin position="7"/>
        <end position="116"/>
    </location>
</feature>
<evidence type="ECO:0000256" key="4">
    <source>
        <dbReference type="ARBA" id="ARBA00022842"/>
    </source>
</evidence>
<sequence length="134" mass="14370">MSRVTAFDADVLIYAGAPGHPMGAGIVRATERDRGIGSQLLLPEVLSKPTRTEPGSAVVAELTRLLSRLELLPVDREVAQLSVTLGAKYGLRAADAVHLATAITAGADRFLTNNRKDFGDRISEIDVVHPDELR</sequence>
<dbReference type="PATRIC" id="fig|582680.7.peg.1709"/>
<dbReference type="GO" id="GO:0016787">
    <property type="term" value="F:hydrolase activity"/>
    <property type="evidence" value="ECO:0007669"/>
    <property type="project" value="UniProtKB-KW"/>
</dbReference>
<dbReference type="EMBL" id="JYIT01000073">
    <property type="protein sequence ID" value="KJL24587.1"/>
    <property type="molecule type" value="Genomic_DNA"/>
</dbReference>
<accession>A0A0F0KUJ5</accession>
<keyword evidence="3" id="KW-0378">Hydrolase</keyword>
<evidence type="ECO:0000313" key="6">
    <source>
        <dbReference type="EMBL" id="KJL24587.1"/>
    </source>
</evidence>
<dbReference type="InterPro" id="IPR029060">
    <property type="entry name" value="PIN-like_dom_sf"/>
</dbReference>
<keyword evidence="7" id="KW-1185">Reference proteome</keyword>
<name>A0A0F0KUJ5_9MICO</name>
<dbReference type="GO" id="GO:0004519">
    <property type="term" value="F:endonuclease activity"/>
    <property type="evidence" value="ECO:0007669"/>
    <property type="project" value="UniProtKB-KW"/>
</dbReference>
<dbReference type="GO" id="GO:0046872">
    <property type="term" value="F:metal ion binding"/>
    <property type="evidence" value="ECO:0007669"/>
    <property type="project" value="UniProtKB-KW"/>
</dbReference>
<keyword evidence="6" id="KW-0255">Endonuclease</keyword>
<dbReference type="InterPro" id="IPR002716">
    <property type="entry name" value="PIN_dom"/>
</dbReference>
<evidence type="ECO:0000313" key="7">
    <source>
        <dbReference type="Proteomes" id="UP000033448"/>
    </source>
</evidence>
<evidence type="ECO:0000256" key="3">
    <source>
        <dbReference type="ARBA" id="ARBA00022801"/>
    </source>
</evidence>
<dbReference type="Proteomes" id="UP000033448">
    <property type="component" value="Unassembled WGS sequence"/>
</dbReference>
<dbReference type="Pfam" id="PF01850">
    <property type="entry name" value="PIN"/>
    <property type="match status" value="1"/>
</dbReference>
<keyword evidence="1" id="KW-0540">Nuclease</keyword>
<protein>
    <submittedName>
        <fullName evidence="6">tRNA(FMet)-specific endonuclease VapC</fullName>
    </submittedName>
</protein>
<reference evidence="6 7" key="1">
    <citation type="submission" date="2015-02" db="EMBL/GenBank/DDBJ databases">
        <title>Draft genome sequences of ten Microbacterium spp. with emphasis on heavy metal contaminated environments.</title>
        <authorList>
            <person name="Corretto E."/>
        </authorList>
    </citation>
    <scope>NUCLEOTIDE SEQUENCE [LARGE SCALE GENOMIC DNA]</scope>
    <source>
        <strain evidence="6 7">DSM 23848</strain>
    </source>
</reference>